<gene>
    <name evidence="1" type="ORF">GF068_04260</name>
</gene>
<sequence>MSRPSWIGLAVLLGAFAAALFLLRRQPPPSPRLPASTPAPPPPAPPPIAYPTPFSVPVESLPPREALPPGTLRLLVLGDSVASFLGLALRYRQDEAGAFVSVRGVGSCSIFEAKTWIEDGKPVKGTSCAERWALDVAELRPDMTLLVLGGAFLNESACEEAWLASYEARLFELADAMGPSAGRIVLTRVPYPMGAWRRGTVPARVDCYNRMLEGAARKRNWHLLDLMGHVCPTPACRVESDGKPIRPDGLHFDGVGTEETARWVLGELGRFAQGGG</sequence>
<accession>A0A6N7PJX8</accession>
<dbReference type="EMBL" id="WJIE01000001">
    <property type="protein sequence ID" value="MRG91136.1"/>
    <property type="molecule type" value="Genomic_DNA"/>
</dbReference>
<dbReference type="SUPFAM" id="SSF52266">
    <property type="entry name" value="SGNH hydrolase"/>
    <property type="match status" value="1"/>
</dbReference>
<evidence type="ECO:0008006" key="3">
    <source>
        <dbReference type="Google" id="ProtNLM"/>
    </source>
</evidence>
<reference evidence="1 2" key="1">
    <citation type="submission" date="2019-10" db="EMBL/GenBank/DDBJ databases">
        <title>A soil myxobacterium in the family Polyangiaceae.</title>
        <authorList>
            <person name="Li Y."/>
            <person name="Wang J."/>
        </authorList>
    </citation>
    <scope>NUCLEOTIDE SEQUENCE [LARGE SCALE GENOMIC DNA]</scope>
    <source>
        <strain evidence="1 2">DSM 14734</strain>
    </source>
</reference>
<dbReference type="Gene3D" id="3.40.50.1110">
    <property type="entry name" value="SGNH hydrolase"/>
    <property type="match status" value="1"/>
</dbReference>
<keyword evidence="2" id="KW-1185">Reference proteome</keyword>
<dbReference type="AlphaFoldDB" id="A0A6N7PJX8"/>
<proteinExistence type="predicted"/>
<organism evidence="1 2">
    <name type="scientific">Polyangium spumosum</name>
    <dbReference type="NCBI Taxonomy" id="889282"/>
    <lineage>
        <taxon>Bacteria</taxon>
        <taxon>Pseudomonadati</taxon>
        <taxon>Myxococcota</taxon>
        <taxon>Polyangia</taxon>
        <taxon>Polyangiales</taxon>
        <taxon>Polyangiaceae</taxon>
        <taxon>Polyangium</taxon>
    </lineage>
</organism>
<dbReference type="RefSeq" id="WP_153817965.1">
    <property type="nucleotide sequence ID" value="NZ_WJIE01000001.1"/>
</dbReference>
<name>A0A6N7PJX8_9BACT</name>
<evidence type="ECO:0000313" key="2">
    <source>
        <dbReference type="Proteomes" id="UP000440224"/>
    </source>
</evidence>
<dbReference type="Proteomes" id="UP000440224">
    <property type="component" value="Unassembled WGS sequence"/>
</dbReference>
<dbReference type="GO" id="GO:0016788">
    <property type="term" value="F:hydrolase activity, acting on ester bonds"/>
    <property type="evidence" value="ECO:0007669"/>
    <property type="project" value="UniProtKB-ARBA"/>
</dbReference>
<dbReference type="InterPro" id="IPR036514">
    <property type="entry name" value="SGNH_hydro_sf"/>
</dbReference>
<dbReference type="OrthoDB" id="9825596at2"/>
<protein>
    <recommendedName>
        <fullName evidence="3">SGNH hydrolase-type esterase domain-containing protein</fullName>
    </recommendedName>
</protein>
<evidence type="ECO:0000313" key="1">
    <source>
        <dbReference type="EMBL" id="MRG91136.1"/>
    </source>
</evidence>
<comment type="caution">
    <text evidence="1">The sequence shown here is derived from an EMBL/GenBank/DDBJ whole genome shotgun (WGS) entry which is preliminary data.</text>
</comment>